<keyword evidence="1" id="KW-0808">Transferase</keyword>
<name>A0A4R8DIQ3_9BACT</name>
<dbReference type="RefSeq" id="WP_133999721.1">
    <property type="nucleotide sequence ID" value="NZ_SODV01000002.1"/>
</dbReference>
<dbReference type="SUPFAM" id="SSF53062">
    <property type="entry name" value="PTS system fructose IIA component-like"/>
    <property type="match status" value="1"/>
</dbReference>
<reference evidence="3 4" key="1">
    <citation type="submission" date="2019-03" db="EMBL/GenBank/DDBJ databases">
        <title>Genomic Encyclopedia of Type Strains, Phase IV (KMG-IV): sequencing the most valuable type-strain genomes for metagenomic binning, comparative biology and taxonomic classification.</title>
        <authorList>
            <person name="Goeker M."/>
        </authorList>
    </citation>
    <scope>NUCLEOTIDE SEQUENCE [LARGE SCALE GENOMIC DNA]</scope>
    <source>
        <strain evidence="3 4">DSM 100059</strain>
    </source>
</reference>
<proteinExistence type="predicted"/>
<dbReference type="PANTHER" id="PTHR33799:SF1">
    <property type="entry name" value="PTS SYSTEM MANNOSE-SPECIFIC EIIAB COMPONENT-RELATED"/>
    <property type="match status" value="1"/>
</dbReference>
<dbReference type="GO" id="GO:0009401">
    <property type="term" value="P:phosphoenolpyruvate-dependent sugar phosphotransferase system"/>
    <property type="evidence" value="ECO:0007669"/>
    <property type="project" value="InterPro"/>
</dbReference>
<evidence type="ECO:0000259" key="2">
    <source>
        <dbReference type="PROSITE" id="PS51096"/>
    </source>
</evidence>
<evidence type="ECO:0000313" key="3">
    <source>
        <dbReference type="EMBL" id="TDW97455.1"/>
    </source>
</evidence>
<dbReference type="GO" id="GO:0016740">
    <property type="term" value="F:transferase activity"/>
    <property type="evidence" value="ECO:0007669"/>
    <property type="project" value="UniProtKB-KW"/>
</dbReference>
<dbReference type="PROSITE" id="PS51096">
    <property type="entry name" value="PTS_EIIA_TYPE_4"/>
    <property type="match status" value="1"/>
</dbReference>
<evidence type="ECO:0000313" key="4">
    <source>
        <dbReference type="Proteomes" id="UP000294498"/>
    </source>
</evidence>
<keyword evidence="4" id="KW-1185">Reference proteome</keyword>
<dbReference type="PANTHER" id="PTHR33799">
    <property type="entry name" value="PTS PERMEASE-RELATED-RELATED"/>
    <property type="match status" value="1"/>
</dbReference>
<dbReference type="Gene3D" id="3.40.50.510">
    <property type="entry name" value="Phosphotransferase system, mannose-type IIA component"/>
    <property type="match status" value="1"/>
</dbReference>
<gene>
    <name evidence="3" type="ORF">EDB95_5305</name>
</gene>
<organism evidence="3 4">
    <name type="scientific">Dinghuibacter silviterrae</name>
    <dbReference type="NCBI Taxonomy" id="1539049"/>
    <lineage>
        <taxon>Bacteria</taxon>
        <taxon>Pseudomonadati</taxon>
        <taxon>Bacteroidota</taxon>
        <taxon>Chitinophagia</taxon>
        <taxon>Chitinophagales</taxon>
        <taxon>Chitinophagaceae</taxon>
        <taxon>Dinghuibacter</taxon>
    </lineage>
</organism>
<dbReference type="AlphaFoldDB" id="A0A4R8DIQ3"/>
<feature type="domain" description="PTS EIIA type-4" evidence="2">
    <location>
        <begin position="2"/>
        <end position="122"/>
    </location>
</feature>
<dbReference type="OrthoDB" id="9799827at2"/>
<sequence>MNRKFLIATHGAMAEGVLSAVHLITGQVENVFLIQAYLHENKPIEEELEGLCEDEWVVFTDLLGGSITNQVLRYAAEKGILDNIHIVAGFNLALLIEVLLSDTDTPLVEVVEQAVNRAKDQLVYVNKVVQ</sequence>
<evidence type="ECO:0000256" key="1">
    <source>
        <dbReference type="ARBA" id="ARBA00022679"/>
    </source>
</evidence>
<dbReference type="Proteomes" id="UP000294498">
    <property type="component" value="Unassembled WGS sequence"/>
</dbReference>
<dbReference type="InterPro" id="IPR036662">
    <property type="entry name" value="PTS_EIIA_man-typ_sf"/>
</dbReference>
<dbReference type="InterPro" id="IPR051471">
    <property type="entry name" value="Bacterial_PTS_sugar_comp"/>
</dbReference>
<accession>A0A4R8DIQ3</accession>
<dbReference type="InterPro" id="IPR004701">
    <property type="entry name" value="PTS_EIIA_man-typ"/>
</dbReference>
<dbReference type="EMBL" id="SODV01000002">
    <property type="protein sequence ID" value="TDW97455.1"/>
    <property type="molecule type" value="Genomic_DNA"/>
</dbReference>
<dbReference type="GO" id="GO:0016020">
    <property type="term" value="C:membrane"/>
    <property type="evidence" value="ECO:0007669"/>
    <property type="project" value="InterPro"/>
</dbReference>
<protein>
    <submittedName>
        <fullName evidence="3">Fructoselysine and glucoselysine-specific PTS system IIA component</fullName>
    </submittedName>
</protein>
<dbReference type="Pfam" id="PF03610">
    <property type="entry name" value="EIIA-man"/>
    <property type="match status" value="1"/>
</dbReference>
<comment type="caution">
    <text evidence="3">The sequence shown here is derived from an EMBL/GenBank/DDBJ whole genome shotgun (WGS) entry which is preliminary data.</text>
</comment>